<dbReference type="AlphaFoldDB" id="A0AAV4TLE1"/>
<proteinExistence type="predicted"/>
<protein>
    <submittedName>
        <fullName evidence="1">Uncharacterized protein</fullName>
    </submittedName>
</protein>
<accession>A0AAV4TLE1</accession>
<name>A0AAV4TLE1_9ARAC</name>
<evidence type="ECO:0000313" key="2">
    <source>
        <dbReference type="Proteomes" id="UP001054837"/>
    </source>
</evidence>
<gene>
    <name evidence="1" type="ORF">CDAR_602521</name>
</gene>
<dbReference type="EMBL" id="BPLQ01009880">
    <property type="protein sequence ID" value="GIY47175.1"/>
    <property type="molecule type" value="Genomic_DNA"/>
</dbReference>
<keyword evidence="2" id="KW-1185">Reference proteome</keyword>
<organism evidence="1 2">
    <name type="scientific">Caerostris darwini</name>
    <dbReference type="NCBI Taxonomy" id="1538125"/>
    <lineage>
        <taxon>Eukaryota</taxon>
        <taxon>Metazoa</taxon>
        <taxon>Ecdysozoa</taxon>
        <taxon>Arthropoda</taxon>
        <taxon>Chelicerata</taxon>
        <taxon>Arachnida</taxon>
        <taxon>Araneae</taxon>
        <taxon>Araneomorphae</taxon>
        <taxon>Entelegynae</taxon>
        <taxon>Araneoidea</taxon>
        <taxon>Araneidae</taxon>
        <taxon>Caerostris</taxon>
    </lineage>
</organism>
<reference evidence="1 2" key="1">
    <citation type="submission" date="2021-06" db="EMBL/GenBank/DDBJ databases">
        <title>Caerostris darwini draft genome.</title>
        <authorList>
            <person name="Kono N."/>
            <person name="Arakawa K."/>
        </authorList>
    </citation>
    <scope>NUCLEOTIDE SEQUENCE [LARGE SCALE GENOMIC DNA]</scope>
</reference>
<evidence type="ECO:0000313" key="1">
    <source>
        <dbReference type="EMBL" id="GIY47175.1"/>
    </source>
</evidence>
<dbReference type="Proteomes" id="UP001054837">
    <property type="component" value="Unassembled WGS sequence"/>
</dbReference>
<sequence length="84" mass="9442">MPEYELSANLCANLQESHFVPSVSKYSNRRVRGIVVTTDLRAVSSFADEARAAQRPQIGGKSRARAEPKDLPLNWCFREYLANS</sequence>
<comment type="caution">
    <text evidence="1">The sequence shown here is derived from an EMBL/GenBank/DDBJ whole genome shotgun (WGS) entry which is preliminary data.</text>
</comment>